<feature type="compositionally biased region" description="Basic and acidic residues" evidence="1">
    <location>
        <begin position="1136"/>
        <end position="1148"/>
    </location>
</feature>
<feature type="compositionally biased region" description="Low complexity" evidence="1">
    <location>
        <begin position="314"/>
        <end position="330"/>
    </location>
</feature>
<dbReference type="SMART" id="SM00954">
    <property type="entry name" value="RelA_SpoT"/>
    <property type="match status" value="1"/>
</dbReference>
<dbReference type="InterPro" id="IPR028908">
    <property type="entry name" value="Tox-PL_dom"/>
</dbReference>
<feature type="domain" description="RelA/SpoT" evidence="3">
    <location>
        <begin position="1605"/>
        <end position="1717"/>
    </location>
</feature>
<feature type="compositionally biased region" description="Low complexity" evidence="1">
    <location>
        <begin position="364"/>
        <end position="415"/>
    </location>
</feature>
<dbReference type="EMBL" id="BMRG01000008">
    <property type="protein sequence ID" value="GGP65476.1"/>
    <property type="molecule type" value="Genomic_DNA"/>
</dbReference>
<keyword evidence="5" id="KW-1185">Reference proteome</keyword>
<feature type="compositionally biased region" description="Polar residues" evidence="1">
    <location>
        <begin position="1151"/>
        <end position="1160"/>
    </location>
</feature>
<keyword evidence="2" id="KW-0472">Membrane</keyword>
<reference evidence="4" key="1">
    <citation type="journal article" date="2014" name="Int. J. Syst. Evol. Microbiol.">
        <title>Complete genome sequence of Corynebacterium casei LMG S-19264T (=DSM 44701T), isolated from a smear-ripened cheese.</title>
        <authorList>
            <consortium name="US DOE Joint Genome Institute (JGI-PGF)"/>
            <person name="Walter F."/>
            <person name="Albersmeier A."/>
            <person name="Kalinowski J."/>
            <person name="Ruckert C."/>
        </authorList>
    </citation>
    <scope>NUCLEOTIDE SEQUENCE</scope>
    <source>
        <strain evidence="4">JCM 3313</strain>
    </source>
</reference>
<feature type="region of interest" description="Disordered" evidence="1">
    <location>
        <begin position="1499"/>
        <end position="1531"/>
    </location>
</feature>
<feature type="region of interest" description="Disordered" evidence="1">
    <location>
        <begin position="1373"/>
        <end position="1399"/>
    </location>
</feature>
<feature type="compositionally biased region" description="Polar residues" evidence="1">
    <location>
        <begin position="302"/>
        <end position="313"/>
    </location>
</feature>
<dbReference type="Gene3D" id="3.90.176.10">
    <property type="entry name" value="Toxin ADP-ribosyltransferase, Chain A, domain 1"/>
    <property type="match status" value="1"/>
</dbReference>
<feature type="compositionally biased region" description="Low complexity" evidence="1">
    <location>
        <begin position="533"/>
        <end position="544"/>
    </location>
</feature>
<dbReference type="InterPro" id="IPR007685">
    <property type="entry name" value="RelA_SpoT"/>
</dbReference>
<feature type="compositionally biased region" description="Pro residues" evidence="1">
    <location>
        <begin position="621"/>
        <end position="641"/>
    </location>
</feature>
<dbReference type="Pfam" id="PF15644">
    <property type="entry name" value="Gln_amidase"/>
    <property type="match status" value="1"/>
</dbReference>
<dbReference type="Pfam" id="PF25547">
    <property type="entry name" value="WXG100_2"/>
    <property type="match status" value="1"/>
</dbReference>
<dbReference type="InterPro" id="IPR036689">
    <property type="entry name" value="ESAT-6-like_sf"/>
</dbReference>
<feature type="compositionally biased region" description="Pro residues" evidence="1">
    <location>
        <begin position="649"/>
        <end position="671"/>
    </location>
</feature>
<evidence type="ECO:0000256" key="2">
    <source>
        <dbReference type="SAM" id="Phobius"/>
    </source>
</evidence>
<dbReference type="InterPro" id="IPR057746">
    <property type="entry name" value="CpnT-like_N"/>
</dbReference>
<organism evidence="4 5">
    <name type="scientific">Saccharothrix coeruleofusca</name>
    <dbReference type="NCBI Taxonomy" id="33919"/>
    <lineage>
        <taxon>Bacteria</taxon>
        <taxon>Bacillati</taxon>
        <taxon>Actinomycetota</taxon>
        <taxon>Actinomycetes</taxon>
        <taxon>Pseudonocardiales</taxon>
        <taxon>Pseudonocardiaceae</taxon>
        <taxon>Saccharothrix</taxon>
    </lineage>
</organism>
<feature type="compositionally biased region" description="Pro residues" evidence="1">
    <location>
        <begin position="828"/>
        <end position="838"/>
    </location>
</feature>
<reference evidence="4" key="2">
    <citation type="submission" date="2020-09" db="EMBL/GenBank/DDBJ databases">
        <authorList>
            <person name="Sun Q."/>
            <person name="Ohkuma M."/>
        </authorList>
    </citation>
    <scope>NUCLEOTIDE SEQUENCE</scope>
    <source>
        <strain evidence="4">JCM 3313</strain>
    </source>
</reference>
<dbReference type="Gene3D" id="1.10.287.1060">
    <property type="entry name" value="ESAT-6-like"/>
    <property type="match status" value="1"/>
</dbReference>
<dbReference type="Proteomes" id="UP000639606">
    <property type="component" value="Unassembled WGS sequence"/>
</dbReference>
<dbReference type="SUPFAM" id="SSF140453">
    <property type="entry name" value="EsxAB dimer-like"/>
    <property type="match status" value="1"/>
</dbReference>
<dbReference type="Gene3D" id="3.30.460.10">
    <property type="entry name" value="Beta Polymerase, domain 2"/>
    <property type="match status" value="1"/>
</dbReference>
<feature type="compositionally biased region" description="Pro residues" evidence="1">
    <location>
        <begin position="780"/>
        <end position="794"/>
    </location>
</feature>
<comment type="caution">
    <text evidence="4">The sequence shown here is derived from an EMBL/GenBank/DDBJ whole genome shotgun (WGS) entry which is preliminary data.</text>
</comment>
<feature type="region of interest" description="Disordered" evidence="1">
    <location>
        <begin position="296"/>
        <end position="873"/>
    </location>
</feature>
<feature type="compositionally biased region" description="Pro residues" evidence="1">
    <location>
        <begin position="709"/>
        <end position="720"/>
    </location>
</feature>
<feature type="compositionally biased region" description="Pro residues" evidence="1">
    <location>
        <begin position="679"/>
        <end position="701"/>
    </location>
</feature>
<keyword evidence="2" id="KW-1133">Transmembrane helix</keyword>
<dbReference type="SUPFAM" id="SSF81301">
    <property type="entry name" value="Nucleotidyltransferase"/>
    <property type="match status" value="1"/>
</dbReference>
<evidence type="ECO:0000256" key="1">
    <source>
        <dbReference type="SAM" id="MobiDB-lite"/>
    </source>
</evidence>
<accession>A0A918EFP6</accession>
<gene>
    <name evidence="4" type="ORF">GCM10010185_42850</name>
</gene>
<feature type="compositionally biased region" description="Pro residues" evidence="1">
    <location>
        <begin position="520"/>
        <end position="532"/>
    </location>
</feature>
<evidence type="ECO:0000259" key="3">
    <source>
        <dbReference type="SMART" id="SM00954"/>
    </source>
</evidence>
<evidence type="ECO:0000313" key="4">
    <source>
        <dbReference type="EMBL" id="GGP65476.1"/>
    </source>
</evidence>
<feature type="transmembrane region" description="Helical" evidence="2">
    <location>
        <begin position="110"/>
        <end position="136"/>
    </location>
</feature>
<feature type="region of interest" description="Disordered" evidence="1">
    <location>
        <begin position="1124"/>
        <end position="1196"/>
    </location>
</feature>
<sequence length="1765" mass="185192">MGMEIPDEVKWLLPIVVGESWPEGDEDLLRDLRDAWHRAAEAIPDVSSTADQGASSVIGVWTGESAAAFERAWRGYVDGDEAYFTSLTEACRALGDACDATALDVEYTKYLIIASLIMLAISIAAMIASAAVTFGASTAGIVPAQIATRMTVQMIFRQLLQKLAQQGFKKVAQQVLQRVLREVATNVAAGVALDAGIQALQVASGDRKSWDWDKTKDAAVGGAVEGVVGAASNAVPGGATRGLSGSVGGEAVDSAVRAATRGAVEGAVTTVGEAAVTGNLDQLSAKDVLMGASSGAVDRATGGTTDPPNRISTPSSDDVSGAGDADAPSAPEVPDRPASRSTSDSTTQASALAPALDRPADQDAPASTTSTTPASTAQATAAPASPSPSSTAQAAFSGPGASAPSGGSAPASSGTGSSGGYGRAPAAPQGGGYGMAPAPAQHGGFGPQGHHSDAGRAGNLSAAGTSGQYAPPRFEQSAPPPRQDGPPAQHGGLPSNQAGGPPPRFDQAPPPRGPMSGPMGAPPQAYPPPPQNTPLQSTPPQHGGSQYGGPQHGGPQHTNPQSAPPQAPRPGGFEAVPRPQGAHNAPFHAPPAQGNFPGAPPLPPQGMPQQRPYPGGFHNAPPRPFTAPPPHHAPQAAPPHGTPQARPQQGPPPNAPAAFPTAPPPGRPQGMPPRHHTPQQPPARPVGPVTPPPRGPQPQRPVPGTRGPLEPPQRVAPPPAGNAADRPPTARPVAPASGAPRTDQPVAGRPPAPTDGPPRTDRSSTAGVAPGDTVARATNPPHPDSPATEPPAPAGGPTTDDAQATNSRPQDADQRPVDAAEQATPEALPDPLPDPVPDPEADRTPQDTGPDGPQPDPAESGTAGPDEDYLFDPDHRATAADNAALFRTIDDDRRKQIESNALANRDASDSLSGLSDEGAIALYTYTGHDIFAAANTAHRLGPEAKDGDFATAQLQIRAIVSAINELPPAELDLVRGINVGGNPALAKLIADQYVPGRTTVEPTVVSASIKESPDFVSRFGEDVEIHIQAKTARDIHELSQNDGEREAVSKPATQWYTHEKEVVRVEHGGTLRQKVVIRVEEVLPGDPRYLDRDAAEREMADRRAANRATKPLFDAAYEKSLRERLGGPVAPETPDAPDKTAQPDRTEQQDSEAQSQSNVITDRLSGKGYAGADASGGPLPHTAPTGGHDWSPLARATNPPAEAAIHADTANANQAAGYVAERHPHLAGVNPRFHDADAFERGYQTNCTRGVVASALRRAGVDVEAGPLRPEDMAEMGTLDYVRDRLGGEWQSHAGYDEVIRAMRERPLDSRAVIAVKYRGPDGAEYGHVAEVVHTGEGVAFVDPQTGSLMRLPHPPLQLDLLPYDLDEVAERHARTESTGGVTGDSGYGTAAPDERPLPTREDVNRYLHEPRVQEAMRVADAISHRDPDARIAVDGEEAHLGEAIAALLPRHPELARLLRDTPFLEDSLLARPQTLANLLRHPEAIDVLLDCVDEVRDHGEAPENDQGAPADESGGEPAPEQALLTPEQRALSDRARDLARRVDPAELVQDGFDAARKDDPEYQREYLDELYRDWRTKQDRLHALAHAVAEASGGVAFSRQTEKSRVRAADKIAEYRGDAAKLTDLVGSKIQYETVADAYAGLGALLDRIAREGSGVSVVKFRDRFLNPQDSGYRDLQLSVRLELDDGTSHVAELRLHVVAMDEVADFEHALYEVRRDFQALADDRGRTMTGEERALIGSILARERRLFGEAFARARGTAGGGDR</sequence>
<feature type="compositionally biased region" description="Pro residues" evidence="1">
    <location>
        <begin position="500"/>
        <end position="513"/>
    </location>
</feature>
<proteinExistence type="predicted"/>
<dbReference type="GO" id="GO:0015969">
    <property type="term" value="P:guanosine tetraphosphate metabolic process"/>
    <property type="evidence" value="ECO:0007669"/>
    <property type="project" value="InterPro"/>
</dbReference>
<feature type="compositionally biased region" description="Polar residues" evidence="1">
    <location>
        <begin position="339"/>
        <end position="350"/>
    </location>
</feature>
<evidence type="ECO:0000313" key="5">
    <source>
        <dbReference type="Proteomes" id="UP000639606"/>
    </source>
</evidence>
<dbReference type="InterPro" id="IPR043519">
    <property type="entry name" value="NT_sf"/>
</dbReference>
<name>A0A918EFP6_9PSEU</name>
<keyword evidence="2" id="KW-0812">Transmembrane</keyword>
<protein>
    <recommendedName>
        <fullName evidence="3">RelA/SpoT domain-containing protein</fullName>
    </recommendedName>
</protein>